<evidence type="ECO:0000313" key="2">
    <source>
        <dbReference type="Proteomes" id="UP001242368"/>
    </source>
</evidence>
<evidence type="ECO:0000313" key="1">
    <source>
        <dbReference type="EMBL" id="MDN3709621.1"/>
    </source>
</evidence>
<dbReference type="InterPro" id="IPR016181">
    <property type="entry name" value="Acyl_CoA_acyltransferase"/>
</dbReference>
<sequence>MIIIKKWDAQTSLSKTAQANAVNFLYENLQQYGDPKQDIEKAVMYALNQTERETSGFVLVATIDEEIVGVTVVNETGMKDYIPENILVYIATHQDYRGKESV</sequence>
<proteinExistence type="predicted"/>
<dbReference type="SUPFAM" id="SSF55729">
    <property type="entry name" value="Acyl-CoA N-acyltransferases (Nat)"/>
    <property type="match status" value="1"/>
</dbReference>
<gene>
    <name evidence="1" type="ORF">QW060_21905</name>
</gene>
<dbReference type="RefSeq" id="WP_290365148.1">
    <property type="nucleotide sequence ID" value="NZ_JAUFQU010000047.1"/>
</dbReference>
<dbReference type="EMBL" id="JAUFQU010000047">
    <property type="protein sequence ID" value="MDN3709621.1"/>
    <property type="molecule type" value="Genomic_DNA"/>
</dbReference>
<dbReference type="CDD" id="cd04301">
    <property type="entry name" value="NAT_SF"/>
    <property type="match status" value="1"/>
</dbReference>
<reference evidence="2" key="1">
    <citation type="journal article" date="2019" name="Int. J. Syst. Evol. Microbiol.">
        <title>The Global Catalogue of Microorganisms (GCM) 10K type strain sequencing project: providing services to taxonomists for standard genome sequencing and annotation.</title>
        <authorList>
            <consortium name="The Broad Institute Genomics Platform"/>
            <consortium name="The Broad Institute Genome Sequencing Center for Infectious Disease"/>
            <person name="Wu L."/>
            <person name="Ma J."/>
        </authorList>
    </citation>
    <scope>NUCLEOTIDE SEQUENCE [LARGE SCALE GENOMIC DNA]</scope>
    <source>
        <strain evidence="2">CECT 7184</strain>
    </source>
</reference>
<protein>
    <recommendedName>
        <fullName evidence="3">N-acetyltransferase domain-containing protein</fullName>
    </recommendedName>
</protein>
<organism evidence="1 2">
    <name type="scientific">Paenimyroides ceti</name>
    <dbReference type="NCBI Taxonomy" id="395087"/>
    <lineage>
        <taxon>Bacteria</taxon>
        <taxon>Pseudomonadati</taxon>
        <taxon>Bacteroidota</taxon>
        <taxon>Flavobacteriia</taxon>
        <taxon>Flavobacteriales</taxon>
        <taxon>Flavobacteriaceae</taxon>
        <taxon>Paenimyroides</taxon>
    </lineage>
</organism>
<keyword evidence="2" id="KW-1185">Reference proteome</keyword>
<comment type="caution">
    <text evidence="1">The sequence shown here is derived from an EMBL/GenBank/DDBJ whole genome shotgun (WGS) entry which is preliminary data.</text>
</comment>
<name>A0ABT8D013_9FLAO</name>
<dbReference type="Proteomes" id="UP001242368">
    <property type="component" value="Unassembled WGS sequence"/>
</dbReference>
<accession>A0ABT8D013</accession>
<dbReference type="Gene3D" id="3.40.630.30">
    <property type="match status" value="1"/>
</dbReference>
<evidence type="ECO:0008006" key="3">
    <source>
        <dbReference type="Google" id="ProtNLM"/>
    </source>
</evidence>